<accession>A0A0R3VTI7</accession>
<gene>
    <name evidence="2" type="ORF">TASK_LOCUS559</name>
</gene>
<feature type="region of interest" description="Disordered" evidence="1">
    <location>
        <begin position="377"/>
        <end position="465"/>
    </location>
</feature>
<feature type="compositionally biased region" description="Acidic residues" evidence="1">
    <location>
        <begin position="432"/>
        <end position="457"/>
    </location>
</feature>
<reference evidence="2 3" key="2">
    <citation type="submission" date="2018-11" db="EMBL/GenBank/DDBJ databases">
        <authorList>
            <consortium name="Pathogen Informatics"/>
        </authorList>
    </citation>
    <scope>NUCLEOTIDE SEQUENCE [LARGE SCALE GENOMIC DNA]</scope>
</reference>
<reference evidence="4" key="1">
    <citation type="submission" date="2017-02" db="UniProtKB">
        <authorList>
            <consortium name="WormBaseParasite"/>
        </authorList>
    </citation>
    <scope>IDENTIFICATION</scope>
</reference>
<name>A0A0R3VTI7_TAEAS</name>
<evidence type="ECO:0000313" key="2">
    <source>
        <dbReference type="EMBL" id="VDK21276.1"/>
    </source>
</evidence>
<dbReference type="AlphaFoldDB" id="A0A0R3VTI7"/>
<dbReference type="EMBL" id="UYRS01000077">
    <property type="protein sequence ID" value="VDK21276.1"/>
    <property type="molecule type" value="Genomic_DNA"/>
</dbReference>
<feature type="compositionally biased region" description="Basic and acidic residues" evidence="1">
    <location>
        <begin position="422"/>
        <end position="431"/>
    </location>
</feature>
<sequence length="465" mass="53570">MCNLELPPYIINMPFITAIRRDCVEYVEGVVRRTPCMATALFYTVDENRTLCLFDGVLHSPTILLLTPLAYAMLFNSQRVLTFLLRDKTGASIHASCFTADCLDPEGIWFYSYRLLEFSALLVRRPNAQLYSRLLEAAASPTRISFNMEQRLSCSIYHRKRVVSKSTTIVDNAWEALWCIWREFRSPMTMVDCSSELFIAGCDARRLAARVDFEKVMVACRQTRNSNTHFIYFLQLLIFHGVDMQVKEVLANYVNALLQLSFRESCDSRARKSLFIAVFNLAGQKWEDFKETIDKLRVILRVDSLPHHDQQSLQMCCVRRLRQLLPGTGFFRHVWLMTKLSESAKRTLMTGLIKHKKLELGATQTVWKLKSTEGIKGKKKREKINDEEEEEENEEEWIESRKEPTEEIASTETSTTRNAYGGEREGNKEAEESGTGESEEEDGGGSGDDDEDSEEEKYEEKEWQA</sequence>
<dbReference type="Proteomes" id="UP000282613">
    <property type="component" value="Unassembled WGS sequence"/>
</dbReference>
<evidence type="ECO:0000313" key="3">
    <source>
        <dbReference type="Proteomes" id="UP000282613"/>
    </source>
</evidence>
<protein>
    <submittedName>
        <fullName evidence="4">NopRA1 domain-containing protein</fullName>
    </submittedName>
</protein>
<evidence type="ECO:0000256" key="1">
    <source>
        <dbReference type="SAM" id="MobiDB-lite"/>
    </source>
</evidence>
<keyword evidence="3" id="KW-1185">Reference proteome</keyword>
<dbReference type="WBParaSite" id="TASK_0000055801-mRNA-1">
    <property type="protein sequence ID" value="TASK_0000055801-mRNA-1"/>
    <property type="gene ID" value="TASK_0000055801"/>
</dbReference>
<feature type="compositionally biased region" description="Low complexity" evidence="1">
    <location>
        <begin position="407"/>
        <end position="416"/>
    </location>
</feature>
<evidence type="ECO:0000313" key="4">
    <source>
        <dbReference type="WBParaSite" id="TASK_0000055801-mRNA-1"/>
    </source>
</evidence>
<organism evidence="4">
    <name type="scientific">Taenia asiatica</name>
    <name type="common">Asian tapeworm</name>
    <dbReference type="NCBI Taxonomy" id="60517"/>
    <lineage>
        <taxon>Eukaryota</taxon>
        <taxon>Metazoa</taxon>
        <taxon>Spiralia</taxon>
        <taxon>Lophotrochozoa</taxon>
        <taxon>Platyhelminthes</taxon>
        <taxon>Cestoda</taxon>
        <taxon>Eucestoda</taxon>
        <taxon>Cyclophyllidea</taxon>
        <taxon>Taeniidae</taxon>
        <taxon>Taenia</taxon>
    </lineage>
</organism>
<dbReference type="OrthoDB" id="6243216at2759"/>
<feature type="compositionally biased region" description="Acidic residues" evidence="1">
    <location>
        <begin position="385"/>
        <end position="397"/>
    </location>
</feature>
<proteinExistence type="predicted"/>